<protein>
    <recommendedName>
        <fullName evidence="11">GhoT/OrtT family toxin</fullName>
    </recommendedName>
</protein>
<evidence type="ECO:0000256" key="5">
    <source>
        <dbReference type="ARBA" id="ARBA00022692"/>
    </source>
</evidence>
<evidence type="ECO:0000256" key="3">
    <source>
        <dbReference type="ARBA" id="ARBA00022475"/>
    </source>
</evidence>
<sequence length="40" mass="4561">MLITLLLTKDPSFCMRLLSALLIGFTWPMSLPVVLMFSLF</sequence>
<dbReference type="Pfam" id="PF10753">
    <property type="entry name" value="Toxin_GhoT_OrtT"/>
    <property type="match status" value="1"/>
</dbReference>
<evidence type="ECO:0000256" key="8">
    <source>
        <dbReference type="SAM" id="Phobius"/>
    </source>
</evidence>
<evidence type="ECO:0000256" key="7">
    <source>
        <dbReference type="ARBA" id="ARBA00023136"/>
    </source>
</evidence>
<comment type="similarity">
    <text evidence="2">Belongs to the GhoT/OrtT toxin family.</text>
</comment>
<keyword evidence="6 8" id="KW-1133">Transmembrane helix</keyword>
<evidence type="ECO:0000256" key="2">
    <source>
        <dbReference type="ARBA" id="ARBA00010408"/>
    </source>
</evidence>
<keyword evidence="7 8" id="KW-0472">Membrane</keyword>
<dbReference type="GO" id="GO:0005886">
    <property type="term" value="C:plasma membrane"/>
    <property type="evidence" value="ECO:0007669"/>
    <property type="project" value="UniProtKB-SubCell"/>
</dbReference>
<proteinExistence type="inferred from homology"/>
<keyword evidence="5 8" id="KW-0812">Transmembrane</keyword>
<evidence type="ECO:0000256" key="4">
    <source>
        <dbReference type="ARBA" id="ARBA00022519"/>
    </source>
</evidence>
<evidence type="ECO:0000256" key="1">
    <source>
        <dbReference type="ARBA" id="ARBA00004429"/>
    </source>
</evidence>
<keyword evidence="3" id="KW-1003">Cell membrane</keyword>
<accession>A0A1B7K0K4</accession>
<evidence type="ECO:0000313" key="10">
    <source>
        <dbReference type="Proteomes" id="UP000078224"/>
    </source>
</evidence>
<keyword evidence="10" id="KW-1185">Reference proteome</keyword>
<dbReference type="Proteomes" id="UP000078224">
    <property type="component" value="Unassembled WGS sequence"/>
</dbReference>
<evidence type="ECO:0008006" key="11">
    <source>
        <dbReference type="Google" id="ProtNLM"/>
    </source>
</evidence>
<dbReference type="InterPro" id="IPR019689">
    <property type="entry name" value="Toxin_GhoT/OrtT"/>
</dbReference>
<comment type="subcellular location">
    <subcellularLocation>
        <location evidence="1">Cell inner membrane</location>
        <topology evidence="1">Multi-pass membrane protein</topology>
    </subcellularLocation>
</comment>
<evidence type="ECO:0000313" key="9">
    <source>
        <dbReference type="EMBL" id="OAT53676.1"/>
    </source>
</evidence>
<dbReference type="PATRIC" id="fig|1354272.4.peg.953"/>
<gene>
    <name evidence="9" type="ORF">M998_0930</name>
</gene>
<feature type="transmembrane region" description="Helical" evidence="8">
    <location>
        <begin position="20"/>
        <end position="39"/>
    </location>
</feature>
<organism evidence="9 10">
    <name type="scientific">Providencia heimbachae ATCC 35613</name>
    <dbReference type="NCBI Taxonomy" id="1354272"/>
    <lineage>
        <taxon>Bacteria</taxon>
        <taxon>Pseudomonadati</taxon>
        <taxon>Pseudomonadota</taxon>
        <taxon>Gammaproteobacteria</taxon>
        <taxon>Enterobacterales</taxon>
        <taxon>Morganellaceae</taxon>
        <taxon>Providencia</taxon>
    </lineage>
</organism>
<name>A0A1B7K0K4_9GAMM</name>
<reference evidence="9 10" key="1">
    <citation type="submission" date="2016-04" db="EMBL/GenBank/DDBJ databases">
        <title>ATOL: Assembling a taxonomically balanced genome-scale reconstruction of the evolutionary history of the Enterobacteriaceae.</title>
        <authorList>
            <person name="Plunkett G.III."/>
            <person name="Neeno-Eckwall E.C."/>
            <person name="Glasner J.D."/>
            <person name="Perna N.T."/>
        </authorList>
    </citation>
    <scope>NUCLEOTIDE SEQUENCE [LARGE SCALE GENOMIC DNA]</scope>
    <source>
        <strain evidence="9 10">ATCC 35613</strain>
    </source>
</reference>
<keyword evidence="4" id="KW-0997">Cell inner membrane</keyword>
<dbReference type="EMBL" id="LXEW01000015">
    <property type="protein sequence ID" value="OAT53676.1"/>
    <property type="molecule type" value="Genomic_DNA"/>
</dbReference>
<comment type="caution">
    <text evidence="9">The sequence shown here is derived from an EMBL/GenBank/DDBJ whole genome shotgun (WGS) entry which is preliminary data.</text>
</comment>
<evidence type="ECO:0000256" key="6">
    <source>
        <dbReference type="ARBA" id="ARBA00022989"/>
    </source>
</evidence>
<dbReference type="AlphaFoldDB" id="A0A1B7K0K4"/>